<comment type="caution">
    <text evidence="3">The sequence shown here is derived from an EMBL/GenBank/DDBJ whole genome shotgun (WGS) entry which is preliminary data.</text>
</comment>
<evidence type="ECO:0000256" key="1">
    <source>
        <dbReference type="SAM" id="Phobius"/>
    </source>
</evidence>
<protein>
    <submittedName>
        <fullName evidence="3">M56 family metallopeptidase</fullName>
    </submittedName>
</protein>
<dbReference type="PANTHER" id="PTHR34978">
    <property type="entry name" value="POSSIBLE SENSOR-TRANSDUCER PROTEIN BLAR"/>
    <property type="match status" value="1"/>
</dbReference>
<dbReference type="Pfam" id="PF05569">
    <property type="entry name" value="Peptidase_M56"/>
    <property type="match status" value="1"/>
</dbReference>
<reference evidence="3" key="2">
    <citation type="submission" date="2021-04" db="EMBL/GenBank/DDBJ databases">
        <authorList>
            <person name="Gilroy R."/>
        </authorList>
    </citation>
    <scope>NUCLEOTIDE SEQUENCE</scope>
    <source>
        <strain evidence="3">ChiHjej12B11-16260</strain>
    </source>
</reference>
<gene>
    <name evidence="3" type="ORF">H9982_05600</name>
</gene>
<feature type="transmembrane region" description="Helical" evidence="1">
    <location>
        <begin position="6"/>
        <end position="25"/>
    </location>
</feature>
<keyword evidence="1" id="KW-0812">Transmembrane</keyword>
<dbReference type="EMBL" id="DXFB01000147">
    <property type="protein sequence ID" value="HIX45676.1"/>
    <property type="molecule type" value="Genomic_DNA"/>
</dbReference>
<dbReference type="Proteomes" id="UP000824246">
    <property type="component" value="Unassembled WGS sequence"/>
</dbReference>
<dbReference type="CDD" id="cd07341">
    <property type="entry name" value="M56_BlaR1_MecR1_like"/>
    <property type="match status" value="1"/>
</dbReference>
<keyword evidence="1" id="KW-1133">Transmembrane helix</keyword>
<evidence type="ECO:0000313" key="4">
    <source>
        <dbReference type="Proteomes" id="UP000824246"/>
    </source>
</evidence>
<feature type="transmembrane region" description="Helical" evidence="1">
    <location>
        <begin position="275"/>
        <end position="297"/>
    </location>
</feature>
<name>A0A9D1VRT6_9BACT</name>
<organism evidence="3 4">
    <name type="scientific">Candidatus Barnesiella excrementipullorum</name>
    <dbReference type="NCBI Taxonomy" id="2838479"/>
    <lineage>
        <taxon>Bacteria</taxon>
        <taxon>Pseudomonadati</taxon>
        <taxon>Bacteroidota</taxon>
        <taxon>Bacteroidia</taxon>
        <taxon>Bacteroidales</taxon>
        <taxon>Barnesiellaceae</taxon>
        <taxon>Barnesiella</taxon>
    </lineage>
</organism>
<evidence type="ECO:0000313" key="3">
    <source>
        <dbReference type="EMBL" id="HIX45676.1"/>
    </source>
</evidence>
<keyword evidence="1" id="KW-0472">Membrane</keyword>
<dbReference type="PANTHER" id="PTHR34978:SF3">
    <property type="entry name" value="SLR0241 PROTEIN"/>
    <property type="match status" value="1"/>
</dbReference>
<dbReference type="InterPro" id="IPR052173">
    <property type="entry name" value="Beta-lactam_resp_regulator"/>
</dbReference>
<accession>A0A9D1VRT6</accession>
<proteinExistence type="predicted"/>
<feature type="transmembrane region" description="Helical" evidence="1">
    <location>
        <begin position="95"/>
        <end position="117"/>
    </location>
</feature>
<dbReference type="InterPro" id="IPR008756">
    <property type="entry name" value="Peptidase_M56"/>
</dbReference>
<feature type="domain" description="Peptidase M56" evidence="2">
    <location>
        <begin position="153"/>
        <end position="264"/>
    </location>
</feature>
<feature type="transmembrane region" description="Helical" evidence="1">
    <location>
        <begin position="37"/>
        <end position="54"/>
    </location>
</feature>
<sequence>MGTFVAYTFAAGIILLALYAVYKLLLERETFHRFNRIFVMSSYIVSLTAGIFYLKTLHPQEISLPAMNIIYNNSYVITPTAVDHTAYVSHVLTEWAIMAAIVLYGAGLLFFILRAIYTGYRIRCIIRKGVHSCTANGWRLVIHNDSKIAPFSWYRYIVMSQDDYKTAGDIIIAHEEKHLQCHHWIDLLTAEAASILLWYNPAGWLMRNELQSIHEYEADEAVLNSGIDAHTYQLLLIKKAVGARFPSIANSLNHSNLKKRITMMLRKKSNRKSQWRALAALPALGLAALLLSTPVVADGLQSISTAEITKKNANDDRQQHNNVMNITLSADSAGDTQNSSKNAYVSYIYTSQTDSISLQRNIAFDASDTAKVQIFVNGKPVSEEEFKKISPDDIKNVNVNKFDNGRGVISVILKGCDTVIDDVVVVGYKDNEIPDTKGKVISIRHTSAADSVSAPVLEVKSGDMKNITISNITTPLAAADPVYVVDGKKVENISDIKVEDIESVTVFKDSTEIVKQYDALGKGLIFISLKKK</sequence>
<evidence type="ECO:0000259" key="2">
    <source>
        <dbReference type="Pfam" id="PF05569"/>
    </source>
</evidence>
<reference evidence="3" key="1">
    <citation type="journal article" date="2021" name="PeerJ">
        <title>Extensive microbial diversity within the chicken gut microbiome revealed by metagenomics and culture.</title>
        <authorList>
            <person name="Gilroy R."/>
            <person name="Ravi A."/>
            <person name="Getino M."/>
            <person name="Pursley I."/>
            <person name="Horton D.L."/>
            <person name="Alikhan N.F."/>
            <person name="Baker D."/>
            <person name="Gharbi K."/>
            <person name="Hall N."/>
            <person name="Watson M."/>
            <person name="Adriaenssens E.M."/>
            <person name="Foster-Nyarko E."/>
            <person name="Jarju S."/>
            <person name="Secka A."/>
            <person name="Antonio M."/>
            <person name="Oren A."/>
            <person name="Chaudhuri R.R."/>
            <person name="La Ragione R."/>
            <person name="Hildebrand F."/>
            <person name="Pallen M.J."/>
        </authorList>
    </citation>
    <scope>NUCLEOTIDE SEQUENCE</scope>
    <source>
        <strain evidence="3">ChiHjej12B11-16260</strain>
    </source>
</reference>
<dbReference type="AlphaFoldDB" id="A0A9D1VRT6"/>